<keyword evidence="3" id="KW-0805">Transcription regulation</keyword>
<dbReference type="InterPro" id="IPR013325">
    <property type="entry name" value="RNA_pol_sigma_r2"/>
</dbReference>
<dbReference type="InterPro" id="IPR036388">
    <property type="entry name" value="WH-like_DNA-bd_sf"/>
</dbReference>
<name>A0ABU4D8U3_9ACTN</name>
<comment type="similarity">
    <text evidence="1">Belongs to the sigma-70 factor family. ECF subfamily.</text>
</comment>
<dbReference type="EMBL" id="JAWLKI010000001">
    <property type="protein sequence ID" value="MDV6306156.1"/>
    <property type="molecule type" value="Genomic_DNA"/>
</dbReference>
<feature type="domain" description="RNA polymerase sigma factor 70 region 4 type 2" evidence="8">
    <location>
        <begin position="108"/>
        <end position="158"/>
    </location>
</feature>
<dbReference type="GeneID" id="77172996"/>
<dbReference type="Gene3D" id="1.10.10.10">
    <property type="entry name" value="Winged helix-like DNA-binding domain superfamily/Winged helix DNA-binding domain"/>
    <property type="match status" value="1"/>
</dbReference>
<evidence type="ECO:0000256" key="3">
    <source>
        <dbReference type="ARBA" id="ARBA00023015"/>
    </source>
</evidence>
<evidence type="ECO:0000256" key="1">
    <source>
        <dbReference type="ARBA" id="ARBA00010641"/>
    </source>
</evidence>
<evidence type="ECO:0000313" key="9">
    <source>
        <dbReference type="EMBL" id="MDV6306156.1"/>
    </source>
</evidence>
<protein>
    <submittedName>
        <fullName evidence="9">RNA polymerase sigma factor SigI</fullName>
    </submittedName>
</protein>
<dbReference type="PANTHER" id="PTHR30173">
    <property type="entry name" value="SIGMA 19 FACTOR"/>
    <property type="match status" value="1"/>
</dbReference>
<evidence type="ECO:0000256" key="5">
    <source>
        <dbReference type="ARBA" id="ARBA00023125"/>
    </source>
</evidence>
<dbReference type="Gene3D" id="1.10.1740.10">
    <property type="match status" value="1"/>
</dbReference>
<dbReference type="SUPFAM" id="SSF88659">
    <property type="entry name" value="Sigma3 and sigma4 domains of RNA polymerase sigma factors"/>
    <property type="match status" value="1"/>
</dbReference>
<keyword evidence="10" id="KW-1185">Reference proteome</keyword>
<evidence type="ECO:0000313" key="10">
    <source>
        <dbReference type="Proteomes" id="UP001185779"/>
    </source>
</evidence>
<dbReference type="InterPro" id="IPR013324">
    <property type="entry name" value="RNA_pol_sigma_r3/r4-like"/>
</dbReference>
<dbReference type="SUPFAM" id="SSF54427">
    <property type="entry name" value="NTF2-like"/>
    <property type="match status" value="1"/>
</dbReference>
<proteinExistence type="inferred from homology"/>
<dbReference type="SUPFAM" id="SSF88946">
    <property type="entry name" value="Sigma2 domain of RNA polymerase sigma factors"/>
    <property type="match status" value="1"/>
</dbReference>
<keyword evidence="4" id="KW-0731">Sigma factor</keyword>
<sequence length="283" mass="30909">MTDPAALEQAWREHHPYTVNLAYQMLGDIGAAEDTAQEAFLRLARVEIERLQDIRAWLTVVTGRLCLDHVRSARARLERVDTDDVIETAAPGADPADRITLDDEVRAALFEVLNRLSPGERVAFVLHDVFAVPFDQIAETVGRPAGTCRQLARRARAKFTAAVRRPVDVPEIQHRQVMDTFIAACATGDLQALTAVLDPTVWGVGTVLADPAPTKQVNHGPDSVATNLLRHLGPGATLVCGPAGDPVLLAYDRRRLFAVVVLSIRDGRVVRIEATADPSARNR</sequence>
<dbReference type="InterPro" id="IPR052704">
    <property type="entry name" value="ECF_Sigma-70_Domain"/>
</dbReference>
<dbReference type="PANTHER" id="PTHR30173:SF43">
    <property type="entry name" value="ECF RNA POLYMERASE SIGMA FACTOR SIGI-RELATED"/>
    <property type="match status" value="1"/>
</dbReference>
<dbReference type="Proteomes" id="UP001185779">
    <property type="component" value="Unassembled WGS sequence"/>
</dbReference>
<dbReference type="Pfam" id="PF04542">
    <property type="entry name" value="Sigma70_r2"/>
    <property type="match status" value="1"/>
</dbReference>
<evidence type="ECO:0000259" key="7">
    <source>
        <dbReference type="Pfam" id="PF04542"/>
    </source>
</evidence>
<gene>
    <name evidence="9" type="primary">sigI</name>
    <name evidence="9" type="ORF">R3P94_02155</name>
</gene>
<evidence type="ECO:0000256" key="6">
    <source>
        <dbReference type="ARBA" id="ARBA00023163"/>
    </source>
</evidence>
<dbReference type="InterPro" id="IPR007627">
    <property type="entry name" value="RNA_pol_sigma70_r2"/>
</dbReference>
<dbReference type="Pfam" id="PF08281">
    <property type="entry name" value="Sigma70_r4_2"/>
    <property type="match status" value="1"/>
</dbReference>
<dbReference type="NCBIfam" id="NF007213">
    <property type="entry name" value="PRK09635.1"/>
    <property type="match status" value="1"/>
</dbReference>
<dbReference type="InterPro" id="IPR032710">
    <property type="entry name" value="NTF2-like_dom_sf"/>
</dbReference>
<dbReference type="NCBIfam" id="TIGR02937">
    <property type="entry name" value="sigma70-ECF"/>
    <property type="match status" value="1"/>
</dbReference>
<reference evidence="9 10" key="1">
    <citation type="submission" date="2023-10" db="EMBL/GenBank/DDBJ databases">
        <title>Development of a sustainable strategy for remediation of hydrocarbon-contaminated territories based on the waste exchange concept.</title>
        <authorList>
            <person name="Krivoruchko A."/>
        </authorList>
    </citation>
    <scope>NUCLEOTIDE SEQUENCE [LARGE SCALE GENOMIC DNA]</scope>
    <source>
        <strain evidence="9 10">IEGM 1266</strain>
    </source>
</reference>
<feature type="domain" description="RNA polymerase sigma-70 region 2" evidence="7">
    <location>
        <begin position="12"/>
        <end position="74"/>
    </location>
</feature>
<comment type="caution">
    <text evidence="9">The sequence shown here is derived from an EMBL/GenBank/DDBJ whole genome shotgun (WGS) entry which is preliminary data.</text>
</comment>
<evidence type="ECO:0000259" key="8">
    <source>
        <dbReference type="Pfam" id="PF08281"/>
    </source>
</evidence>
<dbReference type="RefSeq" id="WP_096273966.1">
    <property type="nucleotide sequence ID" value="NZ_CP091855.1"/>
</dbReference>
<organism evidence="9 10">
    <name type="scientific">Gordonia amicalis</name>
    <dbReference type="NCBI Taxonomy" id="89053"/>
    <lineage>
        <taxon>Bacteria</taxon>
        <taxon>Bacillati</taxon>
        <taxon>Actinomycetota</taxon>
        <taxon>Actinomycetes</taxon>
        <taxon>Mycobacteriales</taxon>
        <taxon>Gordoniaceae</taxon>
        <taxon>Gordonia</taxon>
    </lineage>
</organism>
<dbReference type="InterPro" id="IPR013249">
    <property type="entry name" value="RNA_pol_sigma70_r4_t2"/>
</dbReference>
<accession>A0ABU4D8U3</accession>
<comment type="subunit">
    <text evidence="2">Interacts transiently with the RNA polymerase catalytic core formed by RpoA, RpoB, RpoC and RpoZ (2 alpha, 1 beta, 1 beta' and 1 omega subunit) to form the RNA polymerase holoenzyme that can initiate transcription.</text>
</comment>
<keyword evidence="5" id="KW-0238">DNA-binding</keyword>
<keyword evidence="6" id="KW-0804">Transcription</keyword>
<dbReference type="InterPro" id="IPR014284">
    <property type="entry name" value="RNA_pol_sigma-70_dom"/>
</dbReference>
<evidence type="ECO:0000256" key="2">
    <source>
        <dbReference type="ARBA" id="ARBA00011344"/>
    </source>
</evidence>
<evidence type="ECO:0000256" key="4">
    <source>
        <dbReference type="ARBA" id="ARBA00023082"/>
    </source>
</evidence>